<keyword evidence="3" id="KW-1185">Reference proteome</keyword>
<feature type="domain" description="SCP" evidence="1">
    <location>
        <begin position="2"/>
        <end position="100"/>
    </location>
</feature>
<evidence type="ECO:0000313" key="2">
    <source>
        <dbReference type="EMBL" id="GAA0523351.1"/>
    </source>
</evidence>
<dbReference type="Pfam" id="PF00188">
    <property type="entry name" value="CAP"/>
    <property type="match status" value="1"/>
</dbReference>
<reference evidence="2 3" key="1">
    <citation type="journal article" date="2019" name="Int. J. Syst. Evol. Microbiol.">
        <title>The Global Catalogue of Microorganisms (GCM) 10K type strain sequencing project: providing services to taxonomists for standard genome sequencing and annotation.</title>
        <authorList>
            <consortium name="The Broad Institute Genomics Platform"/>
            <consortium name="The Broad Institute Genome Sequencing Center for Infectious Disease"/>
            <person name="Wu L."/>
            <person name="Ma J."/>
        </authorList>
    </citation>
    <scope>NUCLEOTIDE SEQUENCE [LARGE SCALE GENOMIC DNA]</scope>
    <source>
        <strain evidence="2 3">JCM 14330</strain>
    </source>
</reference>
<dbReference type="InterPro" id="IPR035940">
    <property type="entry name" value="CAP_sf"/>
</dbReference>
<dbReference type="Proteomes" id="UP001501706">
    <property type="component" value="Unassembled WGS sequence"/>
</dbReference>
<evidence type="ECO:0000313" key="3">
    <source>
        <dbReference type="Proteomes" id="UP001501706"/>
    </source>
</evidence>
<comment type="caution">
    <text evidence="2">The sequence shown here is derived from an EMBL/GenBank/DDBJ whole genome shotgun (WGS) entry which is preliminary data.</text>
</comment>
<evidence type="ECO:0000259" key="1">
    <source>
        <dbReference type="Pfam" id="PF00188"/>
    </source>
</evidence>
<organism evidence="2 3">
    <name type="scientific">Pigmentiphaga daeguensis</name>
    <dbReference type="NCBI Taxonomy" id="414049"/>
    <lineage>
        <taxon>Bacteria</taxon>
        <taxon>Pseudomonadati</taxon>
        <taxon>Pseudomonadota</taxon>
        <taxon>Betaproteobacteria</taxon>
        <taxon>Burkholderiales</taxon>
        <taxon>Alcaligenaceae</taxon>
        <taxon>Pigmentiphaga</taxon>
    </lineage>
</organism>
<dbReference type="CDD" id="cd05379">
    <property type="entry name" value="CAP_bacterial"/>
    <property type="match status" value="1"/>
</dbReference>
<dbReference type="SUPFAM" id="SSF55797">
    <property type="entry name" value="PR-1-like"/>
    <property type="match status" value="1"/>
</dbReference>
<name>A0ABN1CPQ7_9BURK</name>
<sequence length="265" mass="28517">MAAGVGAVKQNAQLDAAAQAHATYQVRNYVVGHGEDPNKPWFTGTNHAARAIAQGYSGRVMGEVITHAPPGTEAIESFLHSVYHLYGLLEPRANQIGLGIDQITLPGPLNSTSITLGATAPGLLPVTPVWHWPVDRQTDVAPRFLPSGESPNPAPDLAVTGTPIMFCGSEGNYAPLHVLRVAVRKEHESNELPLRLLRHSTVEIGEGVNAEVVIDSNLGTIHQGCIFLLPIVELESGKTYEVRLEASQAGKNVEKTWTFSTRHVH</sequence>
<dbReference type="EMBL" id="BAAAEN010000022">
    <property type="protein sequence ID" value="GAA0523351.1"/>
    <property type="molecule type" value="Genomic_DNA"/>
</dbReference>
<gene>
    <name evidence="2" type="ORF">GCM10009097_46110</name>
</gene>
<proteinExistence type="predicted"/>
<protein>
    <recommendedName>
        <fullName evidence="1">SCP domain-containing protein</fullName>
    </recommendedName>
</protein>
<dbReference type="InterPro" id="IPR014044">
    <property type="entry name" value="CAP_dom"/>
</dbReference>
<accession>A0ABN1CPQ7</accession>
<dbReference type="Gene3D" id="3.40.33.10">
    <property type="entry name" value="CAP"/>
    <property type="match status" value="1"/>
</dbReference>